<dbReference type="EMBL" id="PDCK01000043">
    <property type="protein sequence ID" value="PRQ35574.1"/>
    <property type="molecule type" value="Genomic_DNA"/>
</dbReference>
<gene>
    <name evidence="1" type="ORF">RchiOBHm_Chr5g0081491</name>
</gene>
<proteinExistence type="predicted"/>
<keyword evidence="2" id="KW-1185">Reference proteome</keyword>
<evidence type="ECO:0000313" key="2">
    <source>
        <dbReference type="Proteomes" id="UP000238479"/>
    </source>
</evidence>
<dbReference type="Proteomes" id="UP000238479">
    <property type="component" value="Chromosome 5"/>
</dbReference>
<protein>
    <submittedName>
        <fullName evidence="1">Uncharacterized protein</fullName>
    </submittedName>
</protein>
<name>A0A2P6QN22_ROSCH</name>
<reference evidence="1 2" key="1">
    <citation type="journal article" date="2018" name="Nat. Genet.">
        <title>The Rosa genome provides new insights in the design of modern roses.</title>
        <authorList>
            <person name="Bendahmane M."/>
        </authorList>
    </citation>
    <scope>NUCLEOTIDE SEQUENCE [LARGE SCALE GENOMIC DNA]</scope>
    <source>
        <strain evidence="2">cv. Old Blush</strain>
    </source>
</reference>
<dbReference type="AlphaFoldDB" id="A0A2P6QN22"/>
<accession>A0A2P6QN22</accession>
<dbReference type="Gramene" id="PRQ35574">
    <property type="protein sequence ID" value="PRQ35574"/>
    <property type="gene ID" value="RchiOBHm_Chr5g0081491"/>
</dbReference>
<comment type="caution">
    <text evidence="1">The sequence shown here is derived from an EMBL/GenBank/DDBJ whole genome shotgun (WGS) entry which is preliminary data.</text>
</comment>
<organism evidence="1 2">
    <name type="scientific">Rosa chinensis</name>
    <name type="common">China rose</name>
    <dbReference type="NCBI Taxonomy" id="74649"/>
    <lineage>
        <taxon>Eukaryota</taxon>
        <taxon>Viridiplantae</taxon>
        <taxon>Streptophyta</taxon>
        <taxon>Embryophyta</taxon>
        <taxon>Tracheophyta</taxon>
        <taxon>Spermatophyta</taxon>
        <taxon>Magnoliopsida</taxon>
        <taxon>eudicotyledons</taxon>
        <taxon>Gunneridae</taxon>
        <taxon>Pentapetalae</taxon>
        <taxon>rosids</taxon>
        <taxon>fabids</taxon>
        <taxon>Rosales</taxon>
        <taxon>Rosaceae</taxon>
        <taxon>Rosoideae</taxon>
        <taxon>Rosoideae incertae sedis</taxon>
        <taxon>Rosa</taxon>
    </lineage>
</organism>
<evidence type="ECO:0000313" key="1">
    <source>
        <dbReference type="EMBL" id="PRQ35574.1"/>
    </source>
</evidence>
<sequence>MGLRIFQTCRGMKRSIYNSVSSLYQHILQDWGPKGNWKKKLLLLPPQLGLFPSP</sequence>